<dbReference type="Gene3D" id="1.25.40.10">
    <property type="entry name" value="Tetratricopeptide repeat domain"/>
    <property type="match status" value="3"/>
</dbReference>
<feature type="repeat" description="PPR" evidence="2">
    <location>
        <begin position="670"/>
        <end position="704"/>
    </location>
</feature>
<dbReference type="InterPro" id="IPR011990">
    <property type="entry name" value="TPR-like_helical_dom_sf"/>
</dbReference>
<keyword evidence="1" id="KW-0677">Repeat</keyword>
<proteinExistence type="predicted"/>
<protein>
    <recommendedName>
        <fullName evidence="6">Pentatricopeptide repeat-containing protein</fullName>
    </recommendedName>
</protein>
<evidence type="ECO:0000256" key="3">
    <source>
        <dbReference type="SAM" id="MobiDB-lite"/>
    </source>
</evidence>
<dbReference type="InterPro" id="IPR050667">
    <property type="entry name" value="PPR-containing_protein"/>
</dbReference>
<keyword evidence="5" id="KW-1185">Reference proteome</keyword>
<sequence>MLRRAGLHRQHLELFGVLGRSSEFRVLSRASQFSTRWTGSTAAAPRPKSRHSGTPQTSRSTELAPRATLPPDLIVTINDLLSHNVDNASILKDIRASPNLFRHLTNPDTTRKLAEGLAVTCQPPSSLRLLSLAHSLGCNLKHNAYECLAFHFAKKKLWNGVLSAVRLAKQHLGRPTSRLLNWRARALVETEDYSGLQGLLGEFSERCLVPNRRTFHLILSGNIRNRNLIMAKQCLVTMTEAGYPPDASTHAIVATHYRRLGMDPQVESRSLEALPDVKSTTATAVLNSLMQLRLDAHDLPGALHLLTLFHRNDSILAVMTDGKGLSNTGHTLNPNIQIRQNLFPNAATFSIFINYQASQSNLSGALRIFRNMLAAGIQPTTATITSLIHAFFAVGQGDVAVRMVAKMCDDDTVHPSMFKPILSSQTNDGLPWVPSGLLPTIQVFNALLRGVLRTHGVRSTDTVLRIVHASNLRPTAATLEILLAHLNTVERSHPAVLLRLLRQLSFSDIQPNLRHMHIIMSSVLRREKYLLHGRGWDTTAVKFSTRRKKSEHHYPENRISAEAHTFDPTAGIALPRTLSHRRHARSIIESLLARKVLSDAPMVSLRIRQDALIKSDVDSAKEIFHTLLDRGMNPNEYHYSALMDGLVKSGDVGGALDVMRSASLAGVKPNLVMFTIIIDGHARQGKPDRAMQVFQDMLSAGIMPDVPSIDAVAGAFFAVGAYNMAKKVLTSLWGYIEPFPEELRNARLETLACAFRSLHDKNRHGFKTPSKRQRLLLHLELNRLRDIWKTGSTKRRKSSTR</sequence>
<organism evidence="4 5">
    <name type="scientific">Tricholomella constricta</name>
    <dbReference type="NCBI Taxonomy" id="117010"/>
    <lineage>
        <taxon>Eukaryota</taxon>
        <taxon>Fungi</taxon>
        <taxon>Dikarya</taxon>
        <taxon>Basidiomycota</taxon>
        <taxon>Agaricomycotina</taxon>
        <taxon>Agaricomycetes</taxon>
        <taxon>Agaricomycetidae</taxon>
        <taxon>Agaricales</taxon>
        <taxon>Tricholomatineae</taxon>
        <taxon>Lyophyllaceae</taxon>
        <taxon>Tricholomella</taxon>
    </lineage>
</organism>
<name>A0A8H5H6K5_9AGAR</name>
<reference evidence="4 5" key="1">
    <citation type="journal article" date="2020" name="ISME J.">
        <title>Uncovering the hidden diversity of litter-decomposition mechanisms in mushroom-forming fungi.</title>
        <authorList>
            <person name="Floudas D."/>
            <person name="Bentzer J."/>
            <person name="Ahren D."/>
            <person name="Johansson T."/>
            <person name="Persson P."/>
            <person name="Tunlid A."/>
        </authorList>
    </citation>
    <scope>NUCLEOTIDE SEQUENCE [LARGE SCALE GENOMIC DNA]</scope>
    <source>
        <strain evidence="4 5">CBS 661.87</strain>
    </source>
</reference>
<dbReference type="NCBIfam" id="TIGR00756">
    <property type="entry name" value="PPR"/>
    <property type="match status" value="3"/>
</dbReference>
<dbReference type="Pfam" id="PF13812">
    <property type="entry name" value="PPR_3"/>
    <property type="match status" value="1"/>
</dbReference>
<feature type="repeat" description="PPR" evidence="2">
    <location>
        <begin position="345"/>
        <end position="379"/>
    </location>
</feature>
<gene>
    <name evidence="4" type="ORF">D9615_005310</name>
</gene>
<dbReference type="PANTHER" id="PTHR47939:SF13">
    <property type="entry name" value="OS03G0201400 PROTEIN"/>
    <property type="match status" value="1"/>
</dbReference>
<evidence type="ECO:0000313" key="4">
    <source>
        <dbReference type="EMBL" id="KAF5377609.1"/>
    </source>
</evidence>
<evidence type="ECO:0000256" key="1">
    <source>
        <dbReference type="ARBA" id="ARBA00022737"/>
    </source>
</evidence>
<dbReference type="Pfam" id="PF13041">
    <property type="entry name" value="PPR_2"/>
    <property type="match status" value="1"/>
</dbReference>
<evidence type="ECO:0000256" key="2">
    <source>
        <dbReference type="PROSITE-ProRule" id="PRU00708"/>
    </source>
</evidence>
<dbReference type="PANTHER" id="PTHR47939">
    <property type="entry name" value="MEMBRANE-ASSOCIATED SALT-INDUCIBLE PROTEIN-LIKE"/>
    <property type="match status" value="1"/>
</dbReference>
<dbReference type="AlphaFoldDB" id="A0A8H5H6K5"/>
<dbReference type="Pfam" id="PF01535">
    <property type="entry name" value="PPR"/>
    <property type="match status" value="1"/>
</dbReference>
<comment type="caution">
    <text evidence="4">The sequence shown here is derived from an EMBL/GenBank/DDBJ whole genome shotgun (WGS) entry which is preliminary data.</text>
</comment>
<feature type="repeat" description="PPR" evidence="2">
    <location>
        <begin position="635"/>
        <end position="669"/>
    </location>
</feature>
<dbReference type="EMBL" id="JAACJP010000023">
    <property type="protein sequence ID" value="KAF5377609.1"/>
    <property type="molecule type" value="Genomic_DNA"/>
</dbReference>
<evidence type="ECO:0000313" key="5">
    <source>
        <dbReference type="Proteomes" id="UP000565441"/>
    </source>
</evidence>
<evidence type="ECO:0008006" key="6">
    <source>
        <dbReference type="Google" id="ProtNLM"/>
    </source>
</evidence>
<dbReference type="PROSITE" id="PS51375">
    <property type="entry name" value="PPR"/>
    <property type="match status" value="3"/>
</dbReference>
<dbReference type="Proteomes" id="UP000565441">
    <property type="component" value="Unassembled WGS sequence"/>
</dbReference>
<dbReference type="OrthoDB" id="185373at2759"/>
<feature type="compositionally biased region" description="Polar residues" evidence="3">
    <location>
        <begin position="52"/>
        <end position="61"/>
    </location>
</feature>
<accession>A0A8H5H6K5</accession>
<feature type="region of interest" description="Disordered" evidence="3">
    <location>
        <begin position="37"/>
        <end position="65"/>
    </location>
</feature>
<dbReference type="InterPro" id="IPR002885">
    <property type="entry name" value="PPR_rpt"/>
</dbReference>